<dbReference type="AlphaFoldDB" id="A0A3P3XNU0"/>
<name>A0A3P3XNU0_9SPIR</name>
<evidence type="ECO:0000313" key="3">
    <source>
        <dbReference type="EMBL" id="SLM17904.1"/>
    </source>
</evidence>
<proteinExistence type="inferred from homology"/>
<dbReference type="PANTHER" id="PTHR31088">
    <property type="entry name" value="MEMBRANE-ASSOCIATED PROTEIN VIPP1, CHLOROPLASTIC"/>
    <property type="match status" value="1"/>
</dbReference>
<sequence length="233" mass="26390">MGMFERLKTVISSNINSLISKAEDPEKMLNQMIIDMNEQLIESKKSVAMAIADEKKLERDMIENRAKADEWEKKAMLAVRAGRDDLAKEALLRKQEFEGYATQLAQQWEAQKQSVEKLKDALRQLQSKIEEANRKKNILIARAKRAEAQQRINQTMSSLSGNKSAFETFERMERKVDEIEASAEATKELDEASSGASLEKQFTQLESSPQAAETMLEELKKKMLTEDAGRAGS</sequence>
<evidence type="ECO:0000256" key="1">
    <source>
        <dbReference type="ARBA" id="ARBA00043985"/>
    </source>
</evidence>
<accession>A0A3P3XNU0</accession>
<reference evidence="3" key="1">
    <citation type="submission" date="2017-02" db="EMBL/GenBank/DDBJ databases">
        <authorList>
            <person name="Regsiter A."/>
            <person name="William W."/>
        </authorList>
    </citation>
    <scope>NUCLEOTIDE SEQUENCE</scope>
    <source>
        <strain evidence="3">BdmA 4</strain>
    </source>
</reference>
<evidence type="ECO:0000256" key="2">
    <source>
        <dbReference type="SAM" id="MobiDB-lite"/>
    </source>
</evidence>
<feature type="region of interest" description="Disordered" evidence="2">
    <location>
        <begin position="184"/>
        <end position="212"/>
    </location>
</feature>
<gene>
    <name evidence="3" type="ORF">SPIRO4BDMA_40476</name>
</gene>
<comment type="similarity">
    <text evidence="1">Belongs to the PspA/Vipp/IM30 family.</text>
</comment>
<dbReference type="Pfam" id="PF04012">
    <property type="entry name" value="PspA_IM30"/>
    <property type="match status" value="1"/>
</dbReference>
<dbReference type="InterPro" id="IPR007157">
    <property type="entry name" value="PspA_VIPP1"/>
</dbReference>
<evidence type="ECO:0008006" key="4">
    <source>
        <dbReference type="Google" id="ProtNLM"/>
    </source>
</evidence>
<organism evidence="3">
    <name type="scientific">uncultured spirochete</name>
    <dbReference type="NCBI Taxonomy" id="156406"/>
    <lineage>
        <taxon>Bacteria</taxon>
        <taxon>Pseudomonadati</taxon>
        <taxon>Spirochaetota</taxon>
        <taxon>Spirochaetia</taxon>
        <taxon>Spirochaetales</taxon>
        <taxon>environmental samples</taxon>
    </lineage>
</organism>
<feature type="compositionally biased region" description="Polar residues" evidence="2">
    <location>
        <begin position="194"/>
        <end position="211"/>
    </location>
</feature>
<dbReference type="PANTHER" id="PTHR31088:SF6">
    <property type="entry name" value="PHAGE SHOCK PROTEIN A"/>
    <property type="match status" value="1"/>
</dbReference>
<protein>
    <recommendedName>
        <fullName evidence="4">Phage shock protein A, PspA</fullName>
    </recommendedName>
</protein>
<dbReference type="EMBL" id="FWDO01000004">
    <property type="protein sequence ID" value="SLM17904.1"/>
    <property type="molecule type" value="Genomic_DNA"/>
</dbReference>